<evidence type="ECO:0000313" key="3">
    <source>
        <dbReference type="Proteomes" id="UP001595690"/>
    </source>
</evidence>
<dbReference type="EMBL" id="JBHRZI010000008">
    <property type="protein sequence ID" value="MFC3890951.1"/>
    <property type="molecule type" value="Genomic_DNA"/>
</dbReference>
<keyword evidence="3" id="KW-1185">Reference proteome</keyword>
<protein>
    <submittedName>
        <fullName evidence="2">SET domain-containing protein-lysine N-methyltransferase</fullName>
    </submittedName>
</protein>
<dbReference type="Gene3D" id="2.170.270.10">
    <property type="entry name" value="SET domain"/>
    <property type="match status" value="1"/>
</dbReference>
<sequence>MIAGECVDVTSAVAVVRAGGEYRLVANRPAVAGELLFTIEGELTATPNRYTVQIGHDVHVDVPAEFGFEAILDQFFWRFMNHSCEPTVFIRDRSVIALKPVVFGQDITFNYNTTEFDMAEPFACQCGTDRCIGRIQGYRHLSDEDRQRLRPWLADHLSCSGAR</sequence>
<name>A0ABV8BL06_9PSEU</name>
<reference evidence="3" key="1">
    <citation type="journal article" date="2019" name="Int. J. Syst. Evol. Microbiol.">
        <title>The Global Catalogue of Microorganisms (GCM) 10K type strain sequencing project: providing services to taxonomists for standard genome sequencing and annotation.</title>
        <authorList>
            <consortium name="The Broad Institute Genomics Platform"/>
            <consortium name="The Broad Institute Genome Sequencing Center for Infectious Disease"/>
            <person name="Wu L."/>
            <person name="Ma J."/>
        </authorList>
    </citation>
    <scope>NUCLEOTIDE SEQUENCE [LARGE SCALE GENOMIC DNA]</scope>
    <source>
        <strain evidence="3">CGMCC 4.7405</strain>
    </source>
</reference>
<accession>A0ABV8BL06</accession>
<feature type="domain" description="SET" evidence="1">
    <location>
        <begin position="24"/>
        <end position="112"/>
    </location>
</feature>
<dbReference type="PANTHER" id="PTHR12350">
    <property type="entry name" value="HISTONE-LYSINE N-METHYLTRANSFERASE-RELATED"/>
    <property type="match status" value="1"/>
</dbReference>
<evidence type="ECO:0000259" key="1">
    <source>
        <dbReference type="Pfam" id="PF00856"/>
    </source>
</evidence>
<dbReference type="InterPro" id="IPR001214">
    <property type="entry name" value="SET_dom"/>
</dbReference>
<organism evidence="2 3">
    <name type="scientific">Lentzea rhizosphaerae</name>
    <dbReference type="NCBI Taxonomy" id="2041025"/>
    <lineage>
        <taxon>Bacteria</taxon>
        <taxon>Bacillati</taxon>
        <taxon>Actinomycetota</taxon>
        <taxon>Actinomycetes</taxon>
        <taxon>Pseudonocardiales</taxon>
        <taxon>Pseudonocardiaceae</taxon>
        <taxon>Lentzea</taxon>
    </lineage>
</organism>
<evidence type="ECO:0000313" key="2">
    <source>
        <dbReference type="EMBL" id="MFC3890951.1"/>
    </source>
</evidence>
<gene>
    <name evidence="2" type="ORF">ACFOWZ_05650</name>
</gene>
<dbReference type="InterPro" id="IPR046341">
    <property type="entry name" value="SET_dom_sf"/>
</dbReference>
<dbReference type="Pfam" id="PF00856">
    <property type="entry name" value="SET"/>
    <property type="match status" value="1"/>
</dbReference>
<dbReference type="SUPFAM" id="SSF82199">
    <property type="entry name" value="SET domain"/>
    <property type="match status" value="1"/>
</dbReference>
<dbReference type="Proteomes" id="UP001595690">
    <property type="component" value="Unassembled WGS sequence"/>
</dbReference>
<dbReference type="PANTHER" id="PTHR12350:SF19">
    <property type="entry name" value="SET DOMAIN-CONTAINING PROTEIN"/>
    <property type="match status" value="1"/>
</dbReference>
<dbReference type="RefSeq" id="WP_382369797.1">
    <property type="nucleotide sequence ID" value="NZ_JBHRZI010000008.1"/>
</dbReference>
<comment type="caution">
    <text evidence="2">The sequence shown here is derived from an EMBL/GenBank/DDBJ whole genome shotgun (WGS) entry which is preliminary data.</text>
</comment>
<dbReference type="InterPro" id="IPR053201">
    <property type="entry name" value="Flavunoidine_N-MTase"/>
</dbReference>
<proteinExistence type="predicted"/>